<dbReference type="SMART" id="SM00631">
    <property type="entry name" value="Zn_pept"/>
    <property type="match status" value="3"/>
</dbReference>
<dbReference type="FunFam" id="3.30.70.340:FF:000002">
    <property type="entry name" value="Carboxypeptidase A"/>
    <property type="match status" value="2"/>
</dbReference>
<evidence type="ECO:0000259" key="18">
    <source>
        <dbReference type="PROSITE" id="PS52035"/>
    </source>
</evidence>
<evidence type="ECO:0000256" key="16">
    <source>
        <dbReference type="SAM" id="Phobius"/>
    </source>
</evidence>
<dbReference type="PANTHER" id="PTHR11705:SF153">
    <property type="entry name" value="ZINC CARBOXYPEPTIDASE A 1-LIKE PROTEIN"/>
    <property type="match status" value="1"/>
</dbReference>
<dbReference type="PROSITE" id="PS00133">
    <property type="entry name" value="CARBOXYPEPT_ZN_2"/>
    <property type="match status" value="3"/>
</dbReference>
<feature type="domain" description="Peptidase M14" evidence="18">
    <location>
        <begin position="573"/>
        <end position="882"/>
    </location>
</feature>
<evidence type="ECO:0000256" key="7">
    <source>
        <dbReference type="ARBA" id="ARBA00022723"/>
    </source>
</evidence>
<comment type="function">
    <text evidence="13">Involved in the digestion of the blood meal.</text>
</comment>
<feature type="active site" description="Proton donor/acceptor" evidence="15">
    <location>
        <position position="392"/>
    </location>
</feature>
<feature type="active site" description="Proton donor/acceptor" evidence="15">
    <location>
        <position position="848"/>
    </location>
</feature>
<keyword evidence="20" id="KW-1185">Reference proteome</keyword>
<sequence length="1310" mass="148930">MKFEILLLLIAVSATTAQKSFKNYKVYNVVPETEEHVLSLVGLQDSKGIDFWTDLVDVGQVVRIMVAPEEQDSFLDLMHKWKISSEMTIEDVQKLIDDQMRPAEKGARNVETFGWNRYYNVTEIYDWLDKLEYDYPNIVTVVTIGRSNEGKEIKGVKIDYKPEGREKTLIGMYEGTIHAREWISPASLTWIINEFLTSSDREVRFLAEHFVWYIFPVTNPDGYDYTFTENRMWRKNRNTAYARSCEVGDDMSNGIDLNRNFGFLWMLTGASSDPCSNTFAGPSAYSEPETRAIVNFVNTLKTQGELVYYIAFHSFTQLILVPYSHVPNNAIGQTEDFLSLFEIAGRGAARLEKRHGTQYRYGASPNVMYAMSGTSFDWARGEAKIPLSFLFELRDMGEYGFLLPADQIVPTSEELMDALCEMDIAARELGYYSGKYLRSKQAGETSENRRSPFPIDPLSLRGVMNALPASCVKAQIRYDEYKVFSVVPETEDQIQALKDLSQELLYEFWTDFLDVGKNVKIMVAPNRVKDFYSSLNSIGLRPDLNINNVQQLIDAQLKRPYNGRNTNSFGWNHYHNLEEIYDWLDGLADTYPDVVTVVVMGHSNAQREIKGVIIDFNKKGNESAIAMIEGGIHAREWISPATVTWLINEFLTSNDPEIRFLAEALVWHLFPVTNPDGYVYTFSDNRMWRKNRNENYSTTCNPWNDDLSNGVDLNRNFGFHWMGVGASSNPCAETFAGGEPFSEPEAQAISEYVTSLHDKGKFVYYITFHSFSQMVLIPYSHVSGIDVLQVENYGNLFEIAIRGMDKLKERFGTEYIVGTSQEILYATTGSSFDWVKGVAEVPIVYLFELRDNGTYGFLLPPELIIPNNLEIMDALIEMDKVTRQLGYYSGSILMDLQKQGDVEFWTDIVLLGEDVRIMVSPEVEEDFVLYTKAVGLNAELRIPNVQELIDAQLRPASIQGRNSGSFNWTQYHDLAAIHAWLDELGETYPNIVTVLVIGQSNEGRDIKGVKIDFRPENRGENPLIGMLEGGIHAREWISPATLTWVINEFLTSTDPDVRFMAETFVWHIFPVTNPDGYEYTYTDDRMWRKNRNPVNFTTCSNRDDLSNGIDLNRNFDFRWMGTGASANPCDQTFAGPSAASEPETKAITEYLLSLKTQGNVIYYIAFHSFSQMILIPYSHASGYDVLEVGNYGDLFEIAIRGAEKLKARHGTEYRVGTSAEILYVVSGSSFDWVKGVADIPIVYLFELRDLGYEGFLLSPEFIIPNNEEVMDCLVEMDRTTRTIGYYSSASALINSFVLMIAGITFIGFMK</sequence>
<dbReference type="Pfam" id="PF00246">
    <property type="entry name" value="Peptidase_M14"/>
    <property type="match status" value="3"/>
</dbReference>
<keyword evidence="16" id="KW-0472">Membrane</keyword>
<evidence type="ECO:0000256" key="13">
    <source>
        <dbReference type="ARBA" id="ARBA00057299"/>
    </source>
</evidence>
<dbReference type="InterPro" id="IPR003146">
    <property type="entry name" value="M14A_act_pep"/>
</dbReference>
<feature type="active site" description="Proton donor/acceptor" evidence="15">
    <location>
        <position position="1246"/>
    </location>
</feature>
<dbReference type="OrthoDB" id="3626597at2759"/>
<dbReference type="PANTHER" id="PTHR11705">
    <property type="entry name" value="PROTEASE FAMILY M14 CARBOXYPEPTIDASE A,B"/>
    <property type="match status" value="1"/>
</dbReference>
<keyword evidence="5 19" id="KW-0121">Carboxypeptidase</keyword>
<comment type="similarity">
    <text evidence="3 15">Belongs to the peptidase M14 family.</text>
</comment>
<gene>
    <name evidence="19" type="ORF">EVAR_100083_1</name>
</gene>
<evidence type="ECO:0000256" key="2">
    <source>
        <dbReference type="ARBA" id="ARBA00004613"/>
    </source>
</evidence>
<dbReference type="Gene3D" id="3.30.70.340">
    <property type="entry name" value="Metallocarboxypeptidase-like"/>
    <property type="match status" value="3"/>
</dbReference>
<protein>
    <recommendedName>
        <fullName evidence="14">Zinc carboxypeptidase A 1</fullName>
    </recommendedName>
</protein>
<evidence type="ECO:0000256" key="8">
    <source>
        <dbReference type="ARBA" id="ARBA00022729"/>
    </source>
</evidence>
<dbReference type="GO" id="GO:0005615">
    <property type="term" value="C:extracellular space"/>
    <property type="evidence" value="ECO:0007669"/>
    <property type="project" value="TreeGrafter"/>
</dbReference>
<dbReference type="PRINTS" id="PR00765">
    <property type="entry name" value="CRBOXYPTASEA"/>
</dbReference>
<evidence type="ECO:0000256" key="14">
    <source>
        <dbReference type="ARBA" id="ARBA00069039"/>
    </source>
</evidence>
<keyword evidence="10" id="KW-0862">Zinc</keyword>
<comment type="cofactor">
    <cofactor evidence="1">
        <name>Zn(2+)</name>
        <dbReference type="ChEBI" id="CHEBI:29105"/>
    </cofactor>
</comment>
<dbReference type="EMBL" id="BGZK01001450">
    <property type="protein sequence ID" value="GBP80206.1"/>
    <property type="molecule type" value="Genomic_DNA"/>
</dbReference>
<evidence type="ECO:0000256" key="15">
    <source>
        <dbReference type="PROSITE-ProRule" id="PRU01379"/>
    </source>
</evidence>
<dbReference type="SUPFAM" id="SSF54897">
    <property type="entry name" value="Protease propeptides/inhibitors"/>
    <property type="match status" value="3"/>
</dbReference>
<dbReference type="GO" id="GO:0006508">
    <property type="term" value="P:proteolysis"/>
    <property type="evidence" value="ECO:0007669"/>
    <property type="project" value="UniProtKB-KW"/>
</dbReference>
<dbReference type="PROSITE" id="PS52035">
    <property type="entry name" value="PEPTIDASE_M14"/>
    <property type="match status" value="3"/>
</dbReference>
<proteinExistence type="inferred from homology"/>
<feature type="chain" id="PRO_5020036955" description="Zinc carboxypeptidase A 1" evidence="17">
    <location>
        <begin position="18"/>
        <end position="1310"/>
    </location>
</feature>
<organism evidence="19 20">
    <name type="scientific">Eumeta variegata</name>
    <name type="common">Bagworm moth</name>
    <name type="synonym">Eumeta japonica</name>
    <dbReference type="NCBI Taxonomy" id="151549"/>
    <lineage>
        <taxon>Eukaryota</taxon>
        <taxon>Metazoa</taxon>
        <taxon>Ecdysozoa</taxon>
        <taxon>Arthropoda</taxon>
        <taxon>Hexapoda</taxon>
        <taxon>Insecta</taxon>
        <taxon>Pterygota</taxon>
        <taxon>Neoptera</taxon>
        <taxon>Endopterygota</taxon>
        <taxon>Lepidoptera</taxon>
        <taxon>Glossata</taxon>
        <taxon>Ditrysia</taxon>
        <taxon>Tineoidea</taxon>
        <taxon>Psychidae</taxon>
        <taxon>Oiketicinae</taxon>
        <taxon>Eumeta</taxon>
    </lineage>
</organism>
<dbReference type="Proteomes" id="UP000299102">
    <property type="component" value="Unassembled WGS sequence"/>
</dbReference>
<feature type="domain" description="Peptidase M14" evidence="18">
    <location>
        <begin position="117"/>
        <end position="426"/>
    </location>
</feature>
<keyword evidence="6" id="KW-0645">Protease</keyword>
<evidence type="ECO:0000256" key="1">
    <source>
        <dbReference type="ARBA" id="ARBA00001947"/>
    </source>
</evidence>
<evidence type="ECO:0000256" key="11">
    <source>
        <dbReference type="ARBA" id="ARBA00023049"/>
    </source>
</evidence>
<keyword evidence="12" id="KW-1015">Disulfide bond</keyword>
<reference evidence="19 20" key="1">
    <citation type="journal article" date="2019" name="Commun. Biol.">
        <title>The bagworm genome reveals a unique fibroin gene that provides high tensile strength.</title>
        <authorList>
            <person name="Kono N."/>
            <person name="Nakamura H."/>
            <person name="Ohtoshi R."/>
            <person name="Tomita M."/>
            <person name="Numata K."/>
            <person name="Arakawa K."/>
        </authorList>
    </citation>
    <scope>NUCLEOTIDE SEQUENCE [LARGE SCALE GENOMIC DNA]</scope>
</reference>
<comment type="subcellular location">
    <subcellularLocation>
        <location evidence="2">Secreted</location>
    </subcellularLocation>
</comment>
<keyword evidence="16" id="KW-1133">Transmembrane helix</keyword>
<keyword evidence="9" id="KW-0378">Hydrolase</keyword>
<dbReference type="InterPro" id="IPR036990">
    <property type="entry name" value="M14A-like_propep"/>
</dbReference>
<dbReference type="InterPro" id="IPR057247">
    <property type="entry name" value="CARBOXYPEPT_ZN_2"/>
</dbReference>
<dbReference type="GO" id="GO:0004181">
    <property type="term" value="F:metallocarboxypeptidase activity"/>
    <property type="evidence" value="ECO:0007669"/>
    <property type="project" value="InterPro"/>
</dbReference>
<dbReference type="CDD" id="cd03860">
    <property type="entry name" value="M14_CP_A-B_like"/>
    <property type="match status" value="3"/>
</dbReference>
<feature type="signal peptide" evidence="17">
    <location>
        <begin position="1"/>
        <end position="17"/>
    </location>
</feature>
<evidence type="ECO:0000256" key="9">
    <source>
        <dbReference type="ARBA" id="ARBA00022801"/>
    </source>
</evidence>
<keyword evidence="7" id="KW-0479">Metal-binding</keyword>
<dbReference type="STRING" id="151549.A0A4C1YV79"/>
<dbReference type="InterPro" id="IPR000834">
    <property type="entry name" value="Peptidase_M14"/>
</dbReference>
<dbReference type="Pfam" id="PF02244">
    <property type="entry name" value="Propep_M14"/>
    <property type="match status" value="3"/>
</dbReference>
<evidence type="ECO:0000313" key="20">
    <source>
        <dbReference type="Proteomes" id="UP000299102"/>
    </source>
</evidence>
<dbReference type="FunFam" id="3.40.630.10:FF:000040">
    <property type="entry name" value="zinc carboxypeptidase"/>
    <property type="match status" value="3"/>
</dbReference>
<evidence type="ECO:0000256" key="4">
    <source>
        <dbReference type="ARBA" id="ARBA00022525"/>
    </source>
</evidence>
<evidence type="ECO:0000313" key="19">
    <source>
        <dbReference type="EMBL" id="GBP80206.1"/>
    </source>
</evidence>
<evidence type="ECO:0000256" key="5">
    <source>
        <dbReference type="ARBA" id="ARBA00022645"/>
    </source>
</evidence>
<feature type="domain" description="Peptidase M14" evidence="18">
    <location>
        <begin position="970"/>
        <end position="1280"/>
    </location>
</feature>
<evidence type="ECO:0000256" key="6">
    <source>
        <dbReference type="ARBA" id="ARBA00022670"/>
    </source>
</evidence>
<dbReference type="Gene3D" id="3.40.630.10">
    <property type="entry name" value="Zn peptidases"/>
    <property type="match status" value="3"/>
</dbReference>
<dbReference type="GO" id="GO:0008270">
    <property type="term" value="F:zinc ion binding"/>
    <property type="evidence" value="ECO:0007669"/>
    <property type="project" value="InterPro"/>
</dbReference>
<name>A0A4C1YV79_EUMVA</name>
<evidence type="ECO:0000256" key="12">
    <source>
        <dbReference type="ARBA" id="ARBA00023157"/>
    </source>
</evidence>
<dbReference type="SUPFAM" id="SSF53187">
    <property type="entry name" value="Zn-dependent exopeptidases"/>
    <property type="match status" value="3"/>
</dbReference>
<keyword evidence="11" id="KW-0482">Metalloprotease</keyword>
<keyword evidence="8 17" id="KW-0732">Signal</keyword>
<evidence type="ECO:0000256" key="17">
    <source>
        <dbReference type="SAM" id="SignalP"/>
    </source>
</evidence>
<keyword evidence="4" id="KW-0964">Secreted</keyword>
<feature type="transmembrane region" description="Helical" evidence="16">
    <location>
        <begin position="1283"/>
        <end position="1308"/>
    </location>
</feature>
<evidence type="ECO:0000256" key="3">
    <source>
        <dbReference type="ARBA" id="ARBA00005988"/>
    </source>
</evidence>
<comment type="caution">
    <text evidence="19">The sequence shown here is derived from an EMBL/GenBank/DDBJ whole genome shotgun (WGS) entry which is preliminary data.</text>
</comment>
<accession>A0A4C1YV79</accession>
<keyword evidence="16" id="KW-0812">Transmembrane</keyword>
<evidence type="ECO:0000256" key="10">
    <source>
        <dbReference type="ARBA" id="ARBA00022833"/>
    </source>
</evidence>